<evidence type="ECO:0000256" key="5">
    <source>
        <dbReference type="ARBA" id="ARBA00023136"/>
    </source>
</evidence>
<dbReference type="PANTHER" id="PTHR42829:SF2">
    <property type="entry name" value="NADH-UBIQUINONE OXIDOREDUCTASE CHAIN 5"/>
    <property type="match status" value="1"/>
</dbReference>
<sequence>MLVLFGLFMILGLFVFWCFDILGVEGSFFLLGYPWSSLTFDFLLDSVSLISLYMLICCGVVALFYCYHYFGVSLEGGSLFLLMCFFLSVMAFLVLSSSFLFSLVMWEYLGLVSFFLILFYSNMVSLRASLITLFASRWGDVSFFGLIMWYFFYWDFSLLVVCVLLFFVILTKSACYPFISWLIEAMRAPTPVSSLVHSSTLVAAGVWFLLRYSSYCSDVFFSYLLLFSLVTIFISGVCAVYFNDLKKIVALSTCNNVSWCIVFFLCGDVWLCLLQLLSHGVCKCYLFMSVGDVMSSSLGSQSSNFVYLSRYSTFLGVMLQFVLVFSLCGLPFIGVFFGKHGLLSDVFYCYGYGFISLFLVCFLVSYVYSFRLFLLLVGDCVGMQAGFISSFYSIALIVVLGTFLNYCGSFIFMEINSLGVLESFLLLFVQLFGCLLGFYIWAIPSFLTSCWPSSLFGGDFLVGSFYHYFLEVSSSFVFCLYRWEVFLLSFFSSGLSYFFSVSRLGILFFLLNLWYFLSCFC</sequence>
<gene>
    <name evidence="10" type="primary">nad5</name>
</gene>
<comment type="catalytic activity">
    <reaction evidence="7">
        <text>a ubiquinone + NADH + 5 H(+)(in) = a ubiquinol + NAD(+) + 4 H(+)(out)</text>
        <dbReference type="Rhea" id="RHEA:29091"/>
        <dbReference type="Rhea" id="RHEA-COMP:9565"/>
        <dbReference type="Rhea" id="RHEA-COMP:9566"/>
        <dbReference type="ChEBI" id="CHEBI:15378"/>
        <dbReference type="ChEBI" id="CHEBI:16389"/>
        <dbReference type="ChEBI" id="CHEBI:17976"/>
        <dbReference type="ChEBI" id="CHEBI:57540"/>
        <dbReference type="ChEBI" id="CHEBI:57945"/>
        <dbReference type="EC" id="7.1.1.2"/>
    </reaction>
</comment>
<evidence type="ECO:0000256" key="3">
    <source>
        <dbReference type="ARBA" id="ARBA00022692"/>
    </source>
</evidence>
<feature type="transmembrane region" description="Helical" evidence="8">
    <location>
        <begin position="390"/>
        <end position="412"/>
    </location>
</feature>
<proteinExistence type="predicted"/>
<feature type="transmembrane region" description="Helical" evidence="8">
    <location>
        <begin position="495"/>
        <end position="517"/>
    </location>
</feature>
<evidence type="ECO:0000256" key="8">
    <source>
        <dbReference type="SAM" id="Phobius"/>
    </source>
</evidence>
<dbReference type="GO" id="GO:0008137">
    <property type="term" value="F:NADH dehydrogenase (ubiquinone) activity"/>
    <property type="evidence" value="ECO:0007669"/>
    <property type="project" value="UniProtKB-EC"/>
</dbReference>
<dbReference type="EMBL" id="MK641809">
    <property type="protein sequence ID" value="QBX99314.1"/>
    <property type="molecule type" value="Genomic_DNA"/>
</dbReference>
<reference evidence="10" key="1">
    <citation type="journal article" date="2019" name="Parasitol. Int.">
        <title>Characterization of the complete mitochondrial genome of Plagiorchis maculosus (Digenea, Plagiorchiidae), Representative of a taxonomically complex digenean family.</title>
        <authorList>
            <person name="Suleman"/>
            <person name="Ma J."/>
            <person name="Khan M.S."/>
            <person name="Tkach V.V."/>
            <person name="Muhammad N."/>
            <person name="Zhang D."/>
            <person name="Zhu X.Q."/>
        </authorList>
    </citation>
    <scope>NUCLEOTIDE SEQUENCE</scope>
    <source>
        <strain evidence="10">Pakistan</strain>
    </source>
</reference>
<dbReference type="GO" id="GO:0016020">
    <property type="term" value="C:membrane"/>
    <property type="evidence" value="ECO:0007669"/>
    <property type="project" value="UniProtKB-SubCell"/>
</dbReference>
<keyword evidence="10" id="KW-0496">Mitochondrion</keyword>
<dbReference type="GO" id="GO:0015990">
    <property type="term" value="P:electron transport coupled proton transport"/>
    <property type="evidence" value="ECO:0007669"/>
    <property type="project" value="TreeGrafter"/>
</dbReference>
<dbReference type="PRINTS" id="PR01434">
    <property type="entry name" value="NADHDHGNASE5"/>
</dbReference>
<feature type="transmembrane region" description="Helical" evidence="8">
    <location>
        <begin position="424"/>
        <end position="444"/>
    </location>
</feature>
<evidence type="ECO:0000256" key="7">
    <source>
        <dbReference type="ARBA" id="ARBA00049551"/>
    </source>
</evidence>
<protein>
    <recommendedName>
        <fullName evidence="2">NADH:ubiquinone reductase (H(+)-translocating)</fullName>
        <ecNumber evidence="2">7.1.1.2</ecNumber>
    </recommendedName>
    <alternativeName>
        <fullName evidence="6">NADH dehydrogenase subunit 5</fullName>
    </alternativeName>
</protein>
<evidence type="ECO:0000256" key="1">
    <source>
        <dbReference type="ARBA" id="ARBA00004141"/>
    </source>
</evidence>
<evidence type="ECO:0000256" key="6">
    <source>
        <dbReference type="ARBA" id="ARBA00031027"/>
    </source>
</evidence>
<dbReference type="AlphaFoldDB" id="A0A4D6C6I8"/>
<keyword evidence="3 8" id="KW-0812">Transmembrane</keyword>
<evidence type="ECO:0000256" key="4">
    <source>
        <dbReference type="ARBA" id="ARBA00022989"/>
    </source>
</evidence>
<dbReference type="Pfam" id="PF00361">
    <property type="entry name" value="Proton_antipo_M"/>
    <property type="match status" value="1"/>
</dbReference>
<dbReference type="InterPro" id="IPR001750">
    <property type="entry name" value="ND/Mrp_TM"/>
</dbReference>
<feature type="transmembrane region" description="Helical" evidence="8">
    <location>
        <begin position="130"/>
        <end position="152"/>
    </location>
</feature>
<evidence type="ECO:0000313" key="10">
    <source>
        <dbReference type="EMBL" id="QBX99314.1"/>
    </source>
</evidence>
<name>A0A4D6C6I8_9TREM</name>
<dbReference type="GO" id="GO:0042773">
    <property type="term" value="P:ATP synthesis coupled electron transport"/>
    <property type="evidence" value="ECO:0007669"/>
    <property type="project" value="InterPro"/>
</dbReference>
<dbReference type="InterPro" id="IPR003945">
    <property type="entry name" value="NU5C-like"/>
</dbReference>
<feature type="transmembrane region" description="Helical" evidence="8">
    <location>
        <begin position="220"/>
        <end position="242"/>
    </location>
</feature>
<feature type="domain" description="NADH:quinone oxidoreductase/Mrp antiporter transmembrane" evidence="9">
    <location>
        <begin position="100"/>
        <end position="360"/>
    </location>
</feature>
<feature type="transmembrane region" description="Helical" evidence="8">
    <location>
        <begin position="42"/>
        <end position="67"/>
    </location>
</feature>
<evidence type="ECO:0000259" key="9">
    <source>
        <dbReference type="Pfam" id="PF00361"/>
    </source>
</evidence>
<accession>A0A4D6C6I8</accession>
<feature type="transmembrane region" description="Helical" evidence="8">
    <location>
        <begin position="254"/>
        <end position="277"/>
    </location>
</feature>
<evidence type="ECO:0000256" key="2">
    <source>
        <dbReference type="ARBA" id="ARBA00012944"/>
    </source>
</evidence>
<dbReference type="PANTHER" id="PTHR42829">
    <property type="entry name" value="NADH-UBIQUINONE OXIDOREDUCTASE CHAIN 5"/>
    <property type="match status" value="1"/>
</dbReference>
<feature type="transmembrane region" description="Helical" evidence="8">
    <location>
        <begin position="195"/>
        <end position="214"/>
    </location>
</feature>
<organism evidence="10">
    <name type="scientific">Plagiorchis maculosus</name>
    <dbReference type="NCBI Taxonomy" id="168655"/>
    <lineage>
        <taxon>Eukaryota</taxon>
        <taxon>Metazoa</taxon>
        <taxon>Spiralia</taxon>
        <taxon>Lophotrochozoa</taxon>
        <taxon>Platyhelminthes</taxon>
        <taxon>Trematoda</taxon>
        <taxon>Digenea</taxon>
        <taxon>Plagiorchiida</taxon>
        <taxon>Xiphidiata</taxon>
        <taxon>Plagiorchioidea</taxon>
        <taxon>Plagiorchiidae</taxon>
        <taxon>Plagiorchis</taxon>
    </lineage>
</organism>
<feature type="transmembrane region" description="Helical" evidence="8">
    <location>
        <begin position="349"/>
        <end position="370"/>
    </location>
</feature>
<reference evidence="10" key="2">
    <citation type="submission" date="2019-03" db="EMBL/GenBank/DDBJ databases">
        <authorList>
            <person name="Suleman S."/>
            <person name="Ma J."/>
            <person name="Khan M.S."/>
            <person name="Tkach V.V."/>
            <person name="Muhammad N."/>
            <person name="Zhu X.Q."/>
        </authorList>
    </citation>
    <scope>NUCLEOTIDE SEQUENCE</scope>
    <source>
        <strain evidence="10">Pakistan</strain>
    </source>
</reference>
<feature type="transmembrane region" description="Helical" evidence="8">
    <location>
        <begin position="105"/>
        <end position="123"/>
    </location>
</feature>
<keyword evidence="5 8" id="KW-0472">Membrane</keyword>
<dbReference type="EC" id="7.1.1.2" evidence="2"/>
<dbReference type="GO" id="GO:0003954">
    <property type="term" value="F:NADH dehydrogenase activity"/>
    <property type="evidence" value="ECO:0007669"/>
    <property type="project" value="TreeGrafter"/>
</dbReference>
<geneLocation type="mitochondrion" evidence="10"/>
<comment type="subcellular location">
    <subcellularLocation>
        <location evidence="1">Membrane</location>
        <topology evidence="1">Multi-pass membrane protein</topology>
    </subcellularLocation>
</comment>
<feature type="transmembrane region" description="Helical" evidence="8">
    <location>
        <begin position="314"/>
        <end position="337"/>
    </location>
</feature>
<feature type="transmembrane region" description="Helical" evidence="8">
    <location>
        <begin position="464"/>
        <end position="483"/>
    </location>
</feature>
<feature type="transmembrane region" description="Helical" evidence="8">
    <location>
        <begin position="158"/>
        <end position="183"/>
    </location>
</feature>
<keyword evidence="4 8" id="KW-1133">Transmembrane helix</keyword>
<feature type="transmembrane region" description="Helical" evidence="8">
    <location>
        <begin position="79"/>
        <end position="99"/>
    </location>
</feature>